<dbReference type="Proteomes" id="UP000483035">
    <property type="component" value="Unassembled WGS sequence"/>
</dbReference>
<gene>
    <name evidence="1" type="ORF">GR212_33485</name>
</gene>
<name>A0A6L9UEQ0_9HYPH</name>
<evidence type="ECO:0000313" key="1">
    <source>
        <dbReference type="EMBL" id="NEI74465.1"/>
    </source>
</evidence>
<accession>A0A6L9UEQ0</accession>
<evidence type="ECO:0000313" key="2">
    <source>
        <dbReference type="Proteomes" id="UP000483035"/>
    </source>
</evidence>
<sequence>MKYAVGDGMERLRRLAGRALRPKELEIVERVFDLVTAQPWFDKSEYCLDGFAVRLIHLVRSGITNPGQLETIAVLWAMTDFSRDMTNSQRMKLMATYEAQRHRRPAL</sequence>
<dbReference type="RefSeq" id="WP_163993758.1">
    <property type="nucleotide sequence ID" value="NZ_WUEY01000031.1"/>
</dbReference>
<dbReference type="EMBL" id="WUEY01000031">
    <property type="protein sequence ID" value="NEI74465.1"/>
    <property type="molecule type" value="Genomic_DNA"/>
</dbReference>
<protein>
    <submittedName>
        <fullName evidence="1">Uncharacterized protein</fullName>
    </submittedName>
</protein>
<organism evidence="1 2">
    <name type="scientific">Rhizobium lusitanum</name>
    <dbReference type="NCBI Taxonomy" id="293958"/>
    <lineage>
        <taxon>Bacteria</taxon>
        <taxon>Pseudomonadati</taxon>
        <taxon>Pseudomonadota</taxon>
        <taxon>Alphaproteobacteria</taxon>
        <taxon>Hyphomicrobiales</taxon>
        <taxon>Rhizobiaceae</taxon>
        <taxon>Rhizobium/Agrobacterium group</taxon>
        <taxon>Rhizobium</taxon>
    </lineage>
</organism>
<comment type="caution">
    <text evidence="1">The sequence shown here is derived from an EMBL/GenBank/DDBJ whole genome shotgun (WGS) entry which is preliminary data.</text>
</comment>
<dbReference type="AlphaFoldDB" id="A0A6L9UEQ0"/>
<proteinExistence type="predicted"/>
<reference evidence="1 2" key="1">
    <citation type="submission" date="2019-12" db="EMBL/GenBank/DDBJ databases">
        <title>Rhizobium genotypes associated with high levels of biological nitrogen fixation by grain legumes in a temperate-maritime cropping system.</title>
        <authorList>
            <person name="Maluk M."/>
            <person name="Francesc Ferrando Molina F."/>
            <person name="Lopez Del Egido L."/>
            <person name="Lafos M."/>
            <person name="Langarica-Fuentes A."/>
            <person name="Gebre Yohannes G."/>
            <person name="Young M.W."/>
            <person name="Martin P."/>
            <person name="Gantlett R."/>
            <person name="Kenicer G."/>
            <person name="Hawes C."/>
            <person name="Begg G.S."/>
            <person name="Quilliam R.S."/>
            <person name="Squire G.R."/>
            <person name="Poole P.S."/>
            <person name="Young P.W."/>
            <person name="Iannetta P.M."/>
            <person name="James E.K."/>
        </authorList>
    </citation>
    <scope>NUCLEOTIDE SEQUENCE [LARGE SCALE GENOMIC DNA]</scope>
    <source>
        <strain evidence="1 2">JHI1118</strain>
    </source>
</reference>